<accession>A0ACC0WRX0</accession>
<dbReference type="EMBL" id="CM047580">
    <property type="protein sequence ID" value="KAI9921041.1"/>
    <property type="molecule type" value="Genomic_DNA"/>
</dbReference>
<reference evidence="1 2" key="1">
    <citation type="journal article" date="2022" name="bioRxiv">
        <title>The genome of the oomycete Peronosclerospora sorghi, a cosmopolitan pathogen of maize and sorghum, is inflated with dispersed pseudogenes.</title>
        <authorList>
            <person name="Fletcher K."/>
            <person name="Martin F."/>
            <person name="Isakeit T."/>
            <person name="Cavanaugh K."/>
            <person name="Magill C."/>
            <person name="Michelmore R."/>
        </authorList>
    </citation>
    <scope>NUCLEOTIDE SEQUENCE [LARGE SCALE GENOMIC DNA]</scope>
    <source>
        <strain evidence="1">P6</strain>
    </source>
</reference>
<proteinExistence type="predicted"/>
<comment type="caution">
    <text evidence="1">The sequence shown here is derived from an EMBL/GenBank/DDBJ whole genome shotgun (WGS) entry which is preliminary data.</text>
</comment>
<protein>
    <submittedName>
        <fullName evidence="1">Uncharacterized protein</fullName>
    </submittedName>
</protein>
<name>A0ACC0WRX0_9STRA</name>
<dbReference type="Proteomes" id="UP001163321">
    <property type="component" value="Chromosome 1"/>
</dbReference>
<sequence>MLNNELIPYSHDVHPSLEPSRWLQPCKFSHPSNDRNAFKEWLVTSQDDLVAHFGVDSKALKHLSSPFIWTSNPINFLGGCDDLLAFFRLNVISGIPQGVSSTEKSEKMPSLAVAFDAEKTLCAANSVDTMTLSDTVEGNGSYDYDLVVTGGGSRGLACSKEAASFGAKVCVLDYGKPSPQGTTWGLGGTCVNVV</sequence>
<gene>
    <name evidence="1" type="ORF">PsorP6_001868</name>
</gene>
<evidence type="ECO:0000313" key="2">
    <source>
        <dbReference type="Proteomes" id="UP001163321"/>
    </source>
</evidence>
<keyword evidence="2" id="KW-1185">Reference proteome</keyword>
<evidence type="ECO:0000313" key="1">
    <source>
        <dbReference type="EMBL" id="KAI9921041.1"/>
    </source>
</evidence>
<organism evidence="1 2">
    <name type="scientific">Peronosclerospora sorghi</name>
    <dbReference type="NCBI Taxonomy" id="230839"/>
    <lineage>
        <taxon>Eukaryota</taxon>
        <taxon>Sar</taxon>
        <taxon>Stramenopiles</taxon>
        <taxon>Oomycota</taxon>
        <taxon>Peronosporomycetes</taxon>
        <taxon>Peronosporales</taxon>
        <taxon>Peronosporaceae</taxon>
        <taxon>Peronosclerospora</taxon>
    </lineage>
</organism>